<evidence type="ECO:0000313" key="3">
    <source>
        <dbReference type="Proteomes" id="UP001283341"/>
    </source>
</evidence>
<proteinExistence type="predicted"/>
<dbReference type="AlphaFoldDB" id="A0AAE0IPG2"/>
<dbReference type="EMBL" id="JAUEDM010000001">
    <property type="protein sequence ID" value="KAK3328948.1"/>
    <property type="molecule type" value="Genomic_DNA"/>
</dbReference>
<sequence length="829" mass="93714">MALDNLETSSAEEARKHGNELAVQARELRRSWIGSPQMLTDLFLLPAEAAYKKAVLLAPDDPTPFSNLSSDLIKIGDDDAAAAITKMKTLYERLVKSYLHESRLDDAQKVVDEISDEKLSESVRNTLATVESWASLDIELHRKLVFDRLPRFQAHFQLHTLTSSRRDDVAEYYAFGHDYGESLFDEGLEKEMTTKKRLFKNIHITLLNLKPAAIARTLIHFDLMTLFGLMKSLDGPAVADLEDAPILIAYLYVGHIIPTAVNERLQTQIGRLITSLETDESIANSFFLPPFHSERAVRRVINDRNRRSRMRSMMATGFVLGAMDEHIPKGFETDRKTFDDLAVLLPSREFAERRDPPLVALMQQCKETEYIDANWVTNPTLFDIDHASDEDWKVLSIEADPLEVAAKLLGPPFKAGQGVMEYTASFFTVVSLSLVKISDHLMVEALVGEMTDVMDLIRWNCLDARSQPSGGIDPSGFPRTYDRIHMSNIPDYIGGLFTAAMYGRPLLRPDRQSNLRLNNLPPMFESHEHLQSHTSISSLTRASPVSHEHLQSHASISSLTRASPVSHEHLQSEYLLTYGKKRIADHFSLPYIAPAEWSDRPVYSPLNLTALLRFICQLSKVGYHAHWLSGVLSALCAGTITTTARPPRQEVTSPADVDAKCPALESTVAPWRAELTTLVSIWSRLLPFGLVLPQQEGLVSPSDIAKLTVRFSSVRDQRLRMPHFVLLFWDSTDEDQPSSSMRRLLRDDEQGDKTSALGKKKREGVHVFTTMKYFTATKIVSFWCRADVMQRMMKGDSKWKVFIWRVDNWTQMSEGVDVKDGVTKTRVWI</sequence>
<reference evidence="2" key="1">
    <citation type="journal article" date="2023" name="Mol. Phylogenet. Evol.">
        <title>Genome-scale phylogeny and comparative genomics of the fungal order Sordariales.</title>
        <authorList>
            <person name="Hensen N."/>
            <person name="Bonometti L."/>
            <person name="Westerberg I."/>
            <person name="Brannstrom I.O."/>
            <person name="Guillou S."/>
            <person name="Cros-Aarteil S."/>
            <person name="Calhoun S."/>
            <person name="Haridas S."/>
            <person name="Kuo A."/>
            <person name="Mondo S."/>
            <person name="Pangilinan J."/>
            <person name="Riley R."/>
            <person name="LaButti K."/>
            <person name="Andreopoulos B."/>
            <person name="Lipzen A."/>
            <person name="Chen C."/>
            <person name="Yan M."/>
            <person name="Daum C."/>
            <person name="Ng V."/>
            <person name="Clum A."/>
            <person name="Steindorff A."/>
            <person name="Ohm R.A."/>
            <person name="Martin F."/>
            <person name="Silar P."/>
            <person name="Natvig D.O."/>
            <person name="Lalanne C."/>
            <person name="Gautier V."/>
            <person name="Ament-Velasquez S.L."/>
            <person name="Kruys A."/>
            <person name="Hutchinson M.I."/>
            <person name="Powell A.J."/>
            <person name="Barry K."/>
            <person name="Miller A.N."/>
            <person name="Grigoriev I.V."/>
            <person name="Debuchy R."/>
            <person name="Gladieux P."/>
            <person name="Hiltunen Thoren M."/>
            <person name="Johannesson H."/>
        </authorList>
    </citation>
    <scope>NUCLEOTIDE SEQUENCE</scope>
    <source>
        <strain evidence="2">CBS 118394</strain>
    </source>
</reference>
<comment type="caution">
    <text evidence="2">The sequence shown here is derived from an EMBL/GenBank/DDBJ whole genome shotgun (WGS) entry which is preliminary data.</text>
</comment>
<protein>
    <submittedName>
        <fullName evidence="2">Uncharacterized protein</fullName>
    </submittedName>
</protein>
<dbReference type="Proteomes" id="UP001283341">
    <property type="component" value="Unassembled WGS sequence"/>
</dbReference>
<name>A0AAE0IPG2_9PEZI</name>
<accession>A0AAE0IPG2</accession>
<evidence type="ECO:0000256" key="1">
    <source>
        <dbReference type="SAM" id="MobiDB-lite"/>
    </source>
</evidence>
<evidence type="ECO:0000313" key="2">
    <source>
        <dbReference type="EMBL" id="KAK3328948.1"/>
    </source>
</evidence>
<keyword evidence="3" id="KW-1185">Reference proteome</keyword>
<feature type="region of interest" description="Disordered" evidence="1">
    <location>
        <begin position="734"/>
        <end position="758"/>
    </location>
</feature>
<reference evidence="2" key="2">
    <citation type="submission" date="2023-06" db="EMBL/GenBank/DDBJ databases">
        <authorList>
            <consortium name="Lawrence Berkeley National Laboratory"/>
            <person name="Haridas S."/>
            <person name="Hensen N."/>
            <person name="Bonometti L."/>
            <person name="Westerberg I."/>
            <person name="Brannstrom I.O."/>
            <person name="Guillou S."/>
            <person name="Cros-Aarteil S."/>
            <person name="Calhoun S."/>
            <person name="Kuo A."/>
            <person name="Mondo S."/>
            <person name="Pangilinan J."/>
            <person name="Riley R."/>
            <person name="Labutti K."/>
            <person name="Andreopoulos B."/>
            <person name="Lipzen A."/>
            <person name="Chen C."/>
            <person name="Yanf M."/>
            <person name="Daum C."/>
            <person name="Ng V."/>
            <person name="Clum A."/>
            <person name="Steindorff A."/>
            <person name="Ohm R."/>
            <person name="Martin F."/>
            <person name="Silar P."/>
            <person name="Natvig D."/>
            <person name="Lalanne C."/>
            <person name="Gautier V."/>
            <person name="Ament-Velasquez S.L."/>
            <person name="Kruys A."/>
            <person name="Hutchinson M.I."/>
            <person name="Powell A.J."/>
            <person name="Barry K."/>
            <person name="Miller A.N."/>
            <person name="Grigoriev I.V."/>
            <person name="Debuchy R."/>
            <person name="Gladieux P."/>
            <person name="Thoren M.H."/>
            <person name="Johannesson H."/>
        </authorList>
    </citation>
    <scope>NUCLEOTIDE SEQUENCE</scope>
    <source>
        <strain evidence="2">CBS 118394</strain>
    </source>
</reference>
<organism evidence="2 3">
    <name type="scientific">Apodospora peruviana</name>
    <dbReference type="NCBI Taxonomy" id="516989"/>
    <lineage>
        <taxon>Eukaryota</taxon>
        <taxon>Fungi</taxon>
        <taxon>Dikarya</taxon>
        <taxon>Ascomycota</taxon>
        <taxon>Pezizomycotina</taxon>
        <taxon>Sordariomycetes</taxon>
        <taxon>Sordariomycetidae</taxon>
        <taxon>Sordariales</taxon>
        <taxon>Lasiosphaeriaceae</taxon>
        <taxon>Apodospora</taxon>
    </lineage>
</organism>
<gene>
    <name evidence="2" type="ORF">B0H66DRAFT_585518</name>
</gene>